<sequence>MEDLVSDGGLPFNSNWMTKFFREWGIKHPFTPPHFPRANGKIERAVQTVKNSLNKAAEEGKDLYVVLLDYRIQPAKHMPSPAELLMGRKLRTFPPSHPGQLKPTFDVERAREALRKKQIIQNKYANKQATVLPVLHQNAKVWFKHKMKEPWKQGTIIQVGPQSRSYIIKGEDGGVFRRNRFHIRQNYTEDDNPRWSRTVEDIYNSDAIEISRIPNNSADSQVNASPKTNRSNINQQLQAPIEKCSEQSNPVVRKSSRNIVKPVRYRDN</sequence>
<feature type="domain" description="Integrase catalytic" evidence="2">
    <location>
        <begin position="1"/>
        <end position="106"/>
    </location>
</feature>
<dbReference type="Proteomes" id="UP000887116">
    <property type="component" value="Unassembled WGS sequence"/>
</dbReference>
<keyword evidence="4" id="KW-1185">Reference proteome</keyword>
<dbReference type="EMBL" id="BMAO01017436">
    <property type="protein sequence ID" value="GFR15641.1"/>
    <property type="molecule type" value="Genomic_DNA"/>
</dbReference>
<gene>
    <name evidence="3" type="primary">X975_01154</name>
    <name evidence="3" type="ORF">TNCT_613421</name>
</gene>
<dbReference type="SUPFAM" id="SSF53098">
    <property type="entry name" value="Ribonuclease H-like"/>
    <property type="match status" value="1"/>
</dbReference>
<comment type="caution">
    <text evidence="3">The sequence shown here is derived from an EMBL/GenBank/DDBJ whole genome shotgun (WGS) entry which is preliminary data.</text>
</comment>
<evidence type="ECO:0000256" key="1">
    <source>
        <dbReference type="SAM" id="MobiDB-lite"/>
    </source>
</evidence>
<organism evidence="3 4">
    <name type="scientific">Trichonephila clavata</name>
    <name type="common">Joro spider</name>
    <name type="synonym">Nephila clavata</name>
    <dbReference type="NCBI Taxonomy" id="2740835"/>
    <lineage>
        <taxon>Eukaryota</taxon>
        <taxon>Metazoa</taxon>
        <taxon>Ecdysozoa</taxon>
        <taxon>Arthropoda</taxon>
        <taxon>Chelicerata</taxon>
        <taxon>Arachnida</taxon>
        <taxon>Araneae</taxon>
        <taxon>Araneomorphae</taxon>
        <taxon>Entelegynae</taxon>
        <taxon>Araneoidea</taxon>
        <taxon>Nephilidae</taxon>
        <taxon>Trichonephila</taxon>
    </lineage>
</organism>
<dbReference type="AlphaFoldDB" id="A0A8X6LM08"/>
<protein>
    <submittedName>
        <fullName evidence="3">Integrase catalytic domain-containing protein</fullName>
    </submittedName>
</protein>
<dbReference type="OrthoDB" id="6512195at2759"/>
<dbReference type="InterPro" id="IPR012337">
    <property type="entry name" value="RNaseH-like_sf"/>
</dbReference>
<accession>A0A8X6LM08</accession>
<dbReference type="GO" id="GO:0015074">
    <property type="term" value="P:DNA integration"/>
    <property type="evidence" value="ECO:0007669"/>
    <property type="project" value="InterPro"/>
</dbReference>
<dbReference type="Gene3D" id="3.30.420.10">
    <property type="entry name" value="Ribonuclease H-like superfamily/Ribonuclease H"/>
    <property type="match status" value="1"/>
</dbReference>
<dbReference type="InterPro" id="IPR050951">
    <property type="entry name" value="Retrovirus_Pol_polyprotein"/>
</dbReference>
<evidence type="ECO:0000313" key="4">
    <source>
        <dbReference type="Proteomes" id="UP000887116"/>
    </source>
</evidence>
<evidence type="ECO:0000259" key="2">
    <source>
        <dbReference type="PROSITE" id="PS50994"/>
    </source>
</evidence>
<dbReference type="InterPro" id="IPR001584">
    <property type="entry name" value="Integrase_cat-core"/>
</dbReference>
<dbReference type="PANTHER" id="PTHR37984">
    <property type="entry name" value="PROTEIN CBG26694"/>
    <property type="match status" value="1"/>
</dbReference>
<dbReference type="PROSITE" id="PS50994">
    <property type="entry name" value="INTEGRASE"/>
    <property type="match status" value="1"/>
</dbReference>
<feature type="region of interest" description="Disordered" evidence="1">
    <location>
        <begin position="243"/>
        <end position="268"/>
    </location>
</feature>
<evidence type="ECO:0000313" key="3">
    <source>
        <dbReference type="EMBL" id="GFR15641.1"/>
    </source>
</evidence>
<name>A0A8X6LM08_TRICU</name>
<reference evidence="3" key="1">
    <citation type="submission" date="2020-07" db="EMBL/GenBank/DDBJ databases">
        <title>Multicomponent nature underlies the extraordinary mechanical properties of spider dragline silk.</title>
        <authorList>
            <person name="Kono N."/>
            <person name="Nakamura H."/>
            <person name="Mori M."/>
            <person name="Yoshida Y."/>
            <person name="Ohtoshi R."/>
            <person name="Malay A.D."/>
            <person name="Moran D.A.P."/>
            <person name="Tomita M."/>
            <person name="Numata K."/>
            <person name="Arakawa K."/>
        </authorList>
    </citation>
    <scope>NUCLEOTIDE SEQUENCE</scope>
</reference>
<proteinExistence type="predicted"/>
<dbReference type="InterPro" id="IPR036397">
    <property type="entry name" value="RNaseH_sf"/>
</dbReference>
<dbReference type="GO" id="GO:0003676">
    <property type="term" value="F:nucleic acid binding"/>
    <property type="evidence" value="ECO:0007669"/>
    <property type="project" value="InterPro"/>
</dbReference>
<dbReference type="PANTHER" id="PTHR37984:SF7">
    <property type="entry name" value="INTEGRASE CATALYTIC DOMAIN-CONTAINING PROTEIN"/>
    <property type="match status" value="1"/>
</dbReference>